<evidence type="ECO:0000256" key="1">
    <source>
        <dbReference type="SAM" id="MobiDB-lite"/>
    </source>
</evidence>
<feature type="region of interest" description="Disordered" evidence="1">
    <location>
        <begin position="1"/>
        <end position="23"/>
    </location>
</feature>
<evidence type="ECO:0000313" key="3">
    <source>
        <dbReference type="Proteomes" id="UP000314294"/>
    </source>
</evidence>
<reference evidence="2 3" key="1">
    <citation type="submission" date="2019-03" db="EMBL/GenBank/DDBJ databases">
        <title>First draft genome of Liparis tanakae, snailfish: a comprehensive survey of snailfish specific genes.</title>
        <authorList>
            <person name="Kim W."/>
            <person name="Song I."/>
            <person name="Jeong J.-H."/>
            <person name="Kim D."/>
            <person name="Kim S."/>
            <person name="Ryu S."/>
            <person name="Song J.Y."/>
            <person name="Lee S.K."/>
        </authorList>
    </citation>
    <scope>NUCLEOTIDE SEQUENCE [LARGE SCALE GENOMIC DNA]</scope>
    <source>
        <tissue evidence="2">Muscle</tissue>
    </source>
</reference>
<feature type="compositionally biased region" description="Polar residues" evidence="1">
    <location>
        <begin position="10"/>
        <end position="21"/>
    </location>
</feature>
<evidence type="ECO:0000313" key="2">
    <source>
        <dbReference type="EMBL" id="TNN64840.1"/>
    </source>
</evidence>
<organism evidence="2 3">
    <name type="scientific">Liparis tanakae</name>
    <name type="common">Tanaka's snailfish</name>
    <dbReference type="NCBI Taxonomy" id="230148"/>
    <lineage>
        <taxon>Eukaryota</taxon>
        <taxon>Metazoa</taxon>
        <taxon>Chordata</taxon>
        <taxon>Craniata</taxon>
        <taxon>Vertebrata</taxon>
        <taxon>Euteleostomi</taxon>
        <taxon>Actinopterygii</taxon>
        <taxon>Neopterygii</taxon>
        <taxon>Teleostei</taxon>
        <taxon>Neoteleostei</taxon>
        <taxon>Acanthomorphata</taxon>
        <taxon>Eupercaria</taxon>
        <taxon>Perciformes</taxon>
        <taxon>Cottioidei</taxon>
        <taxon>Cottales</taxon>
        <taxon>Liparidae</taxon>
        <taxon>Liparis</taxon>
    </lineage>
</organism>
<protein>
    <submittedName>
        <fullName evidence="2">Uncharacterized protein</fullName>
    </submittedName>
</protein>
<comment type="caution">
    <text evidence="2">The sequence shown here is derived from an EMBL/GenBank/DDBJ whole genome shotgun (WGS) entry which is preliminary data.</text>
</comment>
<dbReference type="AlphaFoldDB" id="A0A4Z2HH45"/>
<proteinExistence type="predicted"/>
<dbReference type="EMBL" id="SRLO01000245">
    <property type="protein sequence ID" value="TNN64840.1"/>
    <property type="molecule type" value="Genomic_DNA"/>
</dbReference>
<gene>
    <name evidence="2" type="ORF">EYF80_024931</name>
</gene>
<name>A0A4Z2HH45_9TELE</name>
<keyword evidence="3" id="KW-1185">Reference proteome</keyword>
<sequence length="100" mass="11023">MYTYHRSRVSGRQCSSSPSQQTDKEYGARVYLCFYCTHRHSPESSPARRVSRVYPKRTAVLLAPRTGHVARAGSPTVAKKVPLRLSALIAVGSAERSGTD</sequence>
<accession>A0A4Z2HH45</accession>
<dbReference type="Proteomes" id="UP000314294">
    <property type="component" value="Unassembled WGS sequence"/>
</dbReference>